<accession>A0ABV7YHG2</accession>
<dbReference type="InterPro" id="IPR039421">
    <property type="entry name" value="Type_1_exporter"/>
</dbReference>
<keyword evidence="6 7" id="KW-0472">Membrane</keyword>
<keyword evidence="4 10" id="KW-0067">ATP-binding</keyword>
<feature type="domain" description="ABC transmembrane type-1" evidence="9">
    <location>
        <begin position="23"/>
        <end position="309"/>
    </location>
</feature>
<dbReference type="EMBL" id="JBHRZH010000027">
    <property type="protein sequence ID" value="MFC3764578.1"/>
    <property type="molecule type" value="Genomic_DNA"/>
</dbReference>
<keyword evidence="3" id="KW-0547">Nucleotide-binding</keyword>
<evidence type="ECO:0000259" key="9">
    <source>
        <dbReference type="PROSITE" id="PS50929"/>
    </source>
</evidence>
<comment type="subcellular location">
    <subcellularLocation>
        <location evidence="1">Cell membrane</location>
        <topology evidence="1">Multi-pass membrane protein</topology>
    </subcellularLocation>
</comment>
<dbReference type="Proteomes" id="UP001595699">
    <property type="component" value="Unassembled WGS sequence"/>
</dbReference>
<dbReference type="SUPFAM" id="SSF90123">
    <property type="entry name" value="ABC transporter transmembrane region"/>
    <property type="match status" value="1"/>
</dbReference>
<gene>
    <name evidence="10" type="ORF">ACFOUW_27320</name>
</gene>
<proteinExistence type="predicted"/>
<dbReference type="GO" id="GO:0005524">
    <property type="term" value="F:ATP binding"/>
    <property type="evidence" value="ECO:0007669"/>
    <property type="project" value="UniProtKB-KW"/>
</dbReference>
<dbReference type="CDD" id="cd07346">
    <property type="entry name" value="ABC_6TM_exporters"/>
    <property type="match status" value="1"/>
</dbReference>
<evidence type="ECO:0000256" key="3">
    <source>
        <dbReference type="ARBA" id="ARBA00022741"/>
    </source>
</evidence>
<dbReference type="Gene3D" id="3.40.50.300">
    <property type="entry name" value="P-loop containing nucleotide triphosphate hydrolases"/>
    <property type="match status" value="1"/>
</dbReference>
<name>A0ABV7YHG2_9ACTN</name>
<organism evidence="10 11">
    <name type="scientific">Tenggerimyces flavus</name>
    <dbReference type="NCBI Taxonomy" id="1708749"/>
    <lineage>
        <taxon>Bacteria</taxon>
        <taxon>Bacillati</taxon>
        <taxon>Actinomycetota</taxon>
        <taxon>Actinomycetes</taxon>
        <taxon>Propionibacteriales</taxon>
        <taxon>Nocardioidaceae</taxon>
        <taxon>Tenggerimyces</taxon>
    </lineage>
</organism>
<dbReference type="InterPro" id="IPR003439">
    <property type="entry name" value="ABC_transporter-like_ATP-bd"/>
</dbReference>
<feature type="transmembrane region" description="Helical" evidence="7">
    <location>
        <begin position="276"/>
        <end position="296"/>
    </location>
</feature>
<dbReference type="SMART" id="SM00382">
    <property type="entry name" value="AAA"/>
    <property type="match status" value="1"/>
</dbReference>
<dbReference type="InterPro" id="IPR027417">
    <property type="entry name" value="P-loop_NTPase"/>
</dbReference>
<evidence type="ECO:0000256" key="1">
    <source>
        <dbReference type="ARBA" id="ARBA00004651"/>
    </source>
</evidence>
<feature type="transmembrane region" description="Helical" evidence="7">
    <location>
        <begin position="135"/>
        <end position="159"/>
    </location>
</feature>
<comment type="caution">
    <text evidence="10">The sequence shown here is derived from an EMBL/GenBank/DDBJ whole genome shotgun (WGS) entry which is preliminary data.</text>
</comment>
<dbReference type="InterPro" id="IPR036640">
    <property type="entry name" value="ABC1_TM_sf"/>
</dbReference>
<dbReference type="PROSITE" id="PS50929">
    <property type="entry name" value="ABC_TM1F"/>
    <property type="match status" value="1"/>
</dbReference>
<feature type="transmembrane region" description="Helical" evidence="7">
    <location>
        <begin position="21"/>
        <end position="41"/>
    </location>
</feature>
<evidence type="ECO:0000259" key="8">
    <source>
        <dbReference type="PROSITE" id="PS50893"/>
    </source>
</evidence>
<dbReference type="Pfam" id="PF00664">
    <property type="entry name" value="ABC_membrane"/>
    <property type="match status" value="1"/>
</dbReference>
<feature type="transmembrane region" description="Helical" evidence="7">
    <location>
        <begin position="165"/>
        <end position="184"/>
    </location>
</feature>
<feature type="transmembrane region" description="Helical" evidence="7">
    <location>
        <begin position="61"/>
        <end position="83"/>
    </location>
</feature>
<feature type="domain" description="ABC transporter" evidence="8">
    <location>
        <begin position="359"/>
        <end position="596"/>
    </location>
</feature>
<keyword evidence="11" id="KW-1185">Reference proteome</keyword>
<sequence>MSRISDALLVVGRMTTFTKKRYFGGTVMWAAFIITPIVTGLVLKSLFDVISGQKAATLENAIWLCAAFVAVETVRGGLLWLALNFFWPYWWNGASTILQTNLLRSILTARGPAASRLPHSSGEAVSRFRDDVHDLVVLADNLVDLVSAFAFAVIAFMIMLAISPVITLALVLPMIVVIILTRLLSDVIRRIHSRARALGAAVTAYIGEIFSGVLAIKTAGAEDAVLERLRAHNRARREAAVKDRLAMDLLDTATGASVEISIGLILLLAAPAMRQGTFTVGDLALFTSYVGWLTFLPRMMGRMLYRVPQAAVATERLSRLMASHESVDDMSKHGPLWFGQEAPPASLPVPTRSDPLHVLEASGLTVVHGDTGRGIREVSLRIPQGSFTVVTGAVGAGKTTLVRALLGLLPVSAGEVRWNGSVVDDPGTFMVPDRVAYAGQVPRLFSESLRENLLLGWPASDADLGRAVELATFEQDLADMPEGLSTVVGPRGVRLSGGQVQRATAARALVRTPDLLVVDDLSSALDVETEHQLWDRIATAASVGRGPSTLLVVSHRRAALERADQVVVLDRGEVVGSGPLDHLLRTCPEMRRLWSEESIVEAEEEQPAQTRV</sequence>
<feature type="transmembrane region" description="Helical" evidence="7">
    <location>
        <begin position="249"/>
        <end position="270"/>
    </location>
</feature>
<protein>
    <submittedName>
        <fullName evidence="10">ABC transporter ATP-binding protein</fullName>
    </submittedName>
</protein>
<evidence type="ECO:0000256" key="6">
    <source>
        <dbReference type="ARBA" id="ARBA00023136"/>
    </source>
</evidence>
<evidence type="ECO:0000256" key="4">
    <source>
        <dbReference type="ARBA" id="ARBA00022840"/>
    </source>
</evidence>
<keyword evidence="5 7" id="KW-1133">Transmembrane helix</keyword>
<keyword evidence="2 7" id="KW-0812">Transmembrane</keyword>
<evidence type="ECO:0000256" key="5">
    <source>
        <dbReference type="ARBA" id="ARBA00022989"/>
    </source>
</evidence>
<dbReference type="Pfam" id="PF00005">
    <property type="entry name" value="ABC_tran"/>
    <property type="match status" value="1"/>
</dbReference>
<dbReference type="PANTHER" id="PTHR24221">
    <property type="entry name" value="ATP-BINDING CASSETTE SUB-FAMILY B"/>
    <property type="match status" value="1"/>
</dbReference>
<dbReference type="RefSeq" id="WP_239554135.1">
    <property type="nucleotide sequence ID" value="NZ_JAFBCM010000001.1"/>
</dbReference>
<dbReference type="PANTHER" id="PTHR24221:SF423">
    <property type="entry name" value="ABC TRANSPORTER"/>
    <property type="match status" value="1"/>
</dbReference>
<dbReference type="PROSITE" id="PS50893">
    <property type="entry name" value="ABC_TRANSPORTER_2"/>
    <property type="match status" value="1"/>
</dbReference>
<dbReference type="InterPro" id="IPR003593">
    <property type="entry name" value="AAA+_ATPase"/>
</dbReference>
<evidence type="ECO:0000256" key="2">
    <source>
        <dbReference type="ARBA" id="ARBA00022692"/>
    </source>
</evidence>
<dbReference type="Gene3D" id="1.20.1560.10">
    <property type="entry name" value="ABC transporter type 1, transmembrane domain"/>
    <property type="match status" value="1"/>
</dbReference>
<reference evidence="11" key="1">
    <citation type="journal article" date="2019" name="Int. J. Syst. Evol. Microbiol.">
        <title>The Global Catalogue of Microorganisms (GCM) 10K type strain sequencing project: providing services to taxonomists for standard genome sequencing and annotation.</title>
        <authorList>
            <consortium name="The Broad Institute Genomics Platform"/>
            <consortium name="The Broad Institute Genome Sequencing Center for Infectious Disease"/>
            <person name="Wu L."/>
            <person name="Ma J."/>
        </authorList>
    </citation>
    <scope>NUCLEOTIDE SEQUENCE [LARGE SCALE GENOMIC DNA]</scope>
    <source>
        <strain evidence="11">CGMCC 4.7241</strain>
    </source>
</reference>
<dbReference type="SUPFAM" id="SSF52540">
    <property type="entry name" value="P-loop containing nucleoside triphosphate hydrolases"/>
    <property type="match status" value="1"/>
</dbReference>
<evidence type="ECO:0000256" key="7">
    <source>
        <dbReference type="SAM" id="Phobius"/>
    </source>
</evidence>
<dbReference type="InterPro" id="IPR011527">
    <property type="entry name" value="ABC1_TM_dom"/>
</dbReference>
<evidence type="ECO:0000313" key="11">
    <source>
        <dbReference type="Proteomes" id="UP001595699"/>
    </source>
</evidence>
<evidence type="ECO:0000313" key="10">
    <source>
        <dbReference type="EMBL" id="MFC3764578.1"/>
    </source>
</evidence>